<dbReference type="AlphaFoldDB" id="A0A507AZW6"/>
<dbReference type="GO" id="GO:0003700">
    <property type="term" value="F:DNA-binding transcription factor activity"/>
    <property type="evidence" value="ECO:0007669"/>
    <property type="project" value="InterPro"/>
</dbReference>
<dbReference type="STRING" id="1093900.A0A507AZW6"/>
<dbReference type="SMART" id="SM00906">
    <property type="entry name" value="Fungal_trans"/>
    <property type="match status" value="1"/>
</dbReference>
<evidence type="ECO:0000313" key="4">
    <source>
        <dbReference type="EMBL" id="TPX16385.1"/>
    </source>
</evidence>
<dbReference type="Pfam" id="PF04082">
    <property type="entry name" value="Fungal_trans"/>
    <property type="match status" value="1"/>
</dbReference>
<feature type="region of interest" description="Disordered" evidence="2">
    <location>
        <begin position="52"/>
        <end position="74"/>
    </location>
</feature>
<evidence type="ECO:0000256" key="1">
    <source>
        <dbReference type="ARBA" id="ARBA00023242"/>
    </source>
</evidence>
<dbReference type="GO" id="GO:0008270">
    <property type="term" value="F:zinc ion binding"/>
    <property type="evidence" value="ECO:0007669"/>
    <property type="project" value="InterPro"/>
</dbReference>
<dbReference type="OrthoDB" id="10001928at2759"/>
<evidence type="ECO:0000313" key="5">
    <source>
        <dbReference type="Proteomes" id="UP000319257"/>
    </source>
</evidence>
<protein>
    <recommendedName>
        <fullName evidence="3">Xylanolytic transcriptional activator regulatory domain-containing protein</fullName>
    </recommendedName>
</protein>
<accession>A0A507AZW6</accession>
<dbReference type="Proteomes" id="UP000319257">
    <property type="component" value="Unassembled WGS sequence"/>
</dbReference>
<organism evidence="4 5">
    <name type="scientific">Thyridium curvatum</name>
    <dbReference type="NCBI Taxonomy" id="1093900"/>
    <lineage>
        <taxon>Eukaryota</taxon>
        <taxon>Fungi</taxon>
        <taxon>Dikarya</taxon>
        <taxon>Ascomycota</taxon>
        <taxon>Pezizomycotina</taxon>
        <taxon>Sordariomycetes</taxon>
        <taxon>Sordariomycetidae</taxon>
        <taxon>Thyridiales</taxon>
        <taxon>Thyridiaceae</taxon>
        <taxon>Thyridium</taxon>
    </lineage>
</organism>
<dbReference type="GO" id="GO:0003677">
    <property type="term" value="F:DNA binding"/>
    <property type="evidence" value="ECO:0007669"/>
    <property type="project" value="InterPro"/>
</dbReference>
<dbReference type="CDD" id="cd12148">
    <property type="entry name" value="fungal_TF_MHR"/>
    <property type="match status" value="1"/>
</dbReference>
<dbReference type="PANTHER" id="PTHR46910">
    <property type="entry name" value="TRANSCRIPTION FACTOR PDR1"/>
    <property type="match status" value="1"/>
</dbReference>
<name>A0A507AZW6_9PEZI</name>
<comment type="caution">
    <text evidence="4">The sequence shown here is derived from an EMBL/GenBank/DDBJ whole genome shotgun (WGS) entry which is preliminary data.</text>
</comment>
<dbReference type="InterPro" id="IPR007219">
    <property type="entry name" value="XnlR_reg_dom"/>
</dbReference>
<dbReference type="InParanoid" id="A0A507AZW6"/>
<sequence length="698" mass="76384">MSVACVVTKKLRRRTKIRGYPTPAEEQVRRLQGENDELRRALQAERDVNAGLRQRLGESPGPSPAAAPNRRSDYVPARANVTLSGSLETPGGGSSGGGLQNKSALIIKHMGRLVPDSVGGERFAGSTSAVHFVLSVQQALQSRRIYQLPFPESCFCIHLVEPFGSSTEILDTAGLDPALPGFILQDPRQYFPLSAAYYSQEVDLFADGWGSFCPIVATSDISNFLQSILDGAVSASRESIDEQMSLLFQLCIILLLNRASASASTESRNDYDTTYLRLVRTMVPRLIGKGDMPSLQALSLFSLYLQATGQILLMAQLNGILVRLAQSLGLHRHSRRFKFVEGQVEMRKRVWWWVYMYDKVTSIALGLPRLIIDADVDVDLPLDCELNEVNTKSLSYPLPGESTRVSPFIAYIHLGRILYEALSELYTTTRRRHGAEKIAKLEHDLQSWEQRFKHNMIDPDRQAPHAMGLECSSRMSTWISVMANIVRIMIHRPALTFDENAPPFAESLSACVEASSAIISMLSHGEYRSEILGIIPTGPGLVFQCGLMLVYHECLKGSGRAPFENSSASSQRLIEMSINILDAYVPAVSGDLDRRGRGIVSGQQLAAARQEVAELLRSLASSLRDAAAPDAPQLAASEGSGQIAMSPAIVGQFTGMDADPMQFDFLGGLGALDTLNHLGRLDWVFDGGGLADSAMPLE</sequence>
<evidence type="ECO:0000259" key="3">
    <source>
        <dbReference type="SMART" id="SM00906"/>
    </source>
</evidence>
<dbReference type="InterPro" id="IPR050987">
    <property type="entry name" value="AtrR-like"/>
</dbReference>
<dbReference type="GO" id="GO:0006351">
    <property type="term" value="P:DNA-templated transcription"/>
    <property type="evidence" value="ECO:0007669"/>
    <property type="project" value="InterPro"/>
</dbReference>
<proteinExistence type="predicted"/>
<dbReference type="GeneID" id="41971481"/>
<keyword evidence="5" id="KW-1185">Reference proteome</keyword>
<keyword evidence="1" id="KW-0539">Nucleus</keyword>
<feature type="domain" description="Xylanolytic transcriptional activator regulatory" evidence="3">
    <location>
        <begin position="314"/>
        <end position="389"/>
    </location>
</feature>
<dbReference type="EMBL" id="SKBQ01000018">
    <property type="protein sequence ID" value="TPX16385.1"/>
    <property type="molecule type" value="Genomic_DNA"/>
</dbReference>
<reference evidence="4 5" key="1">
    <citation type="submission" date="2019-06" db="EMBL/GenBank/DDBJ databases">
        <title>Draft genome sequence of the filamentous fungus Phialemoniopsis curvata isolated from diesel fuel.</title>
        <authorList>
            <person name="Varaljay V.A."/>
            <person name="Lyon W.J."/>
            <person name="Crouch A.L."/>
            <person name="Drake C.E."/>
            <person name="Hollomon J.M."/>
            <person name="Nadeau L.J."/>
            <person name="Nunn H.S."/>
            <person name="Stevenson B.S."/>
            <person name="Bojanowski C.L."/>
            <person name="Crookes-Goodson W.J."/>
        </authorList>
    </citation>
    <scope>NUCLEOTIDE SEQUENCE [LARGE SCALE GENOMIC DNA]</scope>
    <source>
        <strain evidence="4 5">D216</strain>
    </source>
</reference>
<gene>
    <name evidence="4" type="ORF">E0L32_004034</name>
</gene>
<dbReference type="PANTHER" id="PTHR46910:SF12">
    <property type="entry name" value="REGULATORY PROTEIN CAT8"/>
    <property type="match status" value="1"/>
</dbReference>
<evidence type="ECO:0000256" key="2">
    <source>
        <dbReference type="SAM" id="MobiDB-lite"/>
    </source>
</evidence>
<dbReference type="RefSeq" id="XP_030998096.1">
    <property type="nucleotide sequence ID" value="XM_031138400.1"/>
</dbReference>